<evidence type="ECO:0000256" key="2">
    <source>
        <dbReference type="SAM" id="SignalP"/>
    </source>
</evidence>
<feature type="chain" id="PRO_5009119050" evidence="2">
    <location>
        <begin position="21"/>
        <end position="86"/>
    </location>
</feature>
<feature type="transmembrane region" description="Helical" evidence="1">
    <location>
        <begin position="42"/>
        <end position="64"/>
    </location>
</feature>
<name>A0A1E2UN49_9GAMM</name>
<keyword evidence="4" id="KW-1185">Reference proteome</keyword>
<dbReference type="Proteomes" id="UP000094849">
    <property type="component" value="Unassembled WGS sequence"/>
</dbReference>
<proteinExistence type="predicted"/>
<sequence>MICLMVYWAACCLGSISTMATTMTIDVITIPVIVTVTVMDTVIVTGISMAIVTVIVIVTTMTGVDVTGTARISRLDSFRPSAGDFS</sequence>
<comment type="caution">
    <text evidence="3">The sequence shown here is derived from an EMBL/GenBank/DDBJ whole genome shotgun (WGS) entry which is preliminary data.</text>
</comment>
<keyword evidence="1" id="KW-0812">Transmembrane</keyword>
<gene>
    <name evidence="3" type="ORF">A3196_04965</name>
</gene>
<dbReference type="STRING" id="1818881.A3196_04965"/>
<evidence type="ECO:0000313" key="4">
    <source>
        <dbReference type="Proteomes" id="UP000094849"/>
    </source>
</evidence>
<keyword evidence="1" id="KW-1133">Transmembrane helix</keyword>
<reference evidence="3 4" key="1">
    <citation type="submission" date="2016-03" db="EMBL/GenBank/DDBJ databases">
        <title>Chemosynthetic sulphur-oxidizing symbionts of marine invertebrate animals are capable of nitrogen fixation.</title>
        <authorList>
            <person name="Petersen J.M."/>
            <person name="Kemper A."/>
            <person name="Gruber-Vodicka H."/>
            <person name="Cardini U."/>
            <person name="Geest Mvander."/>
            <person name="Kleiner M."/>
            <person name="Bulgheresi S."/>
            <person name="Fussmann M."/>
            <person name="Herbold C."/>
            <person name="Seah B.K.B."/>
            <person name="Antony C.Paul."/>
            <person name="Liu D."/>
            <person name="Belitz A."/>
            <person name="Weber M."/>
        </authorList>
    </citation>
    <scope>NUCLEOTIDE SEQUENCE [LARGE SCALE GENOMIC DNA]</scope>
    <source>
        <strain evidence="3">G_D</strain>
    </source>
</reference>
<keyword evidence="2" id="KW-0732">Signal</keyword>
<organism evidence="3 4">
    <name type="scientific">Candidatus Thiodiazotropha endoloripes</name>
    <dbReference type="NCBI Taxonomy" id="1818881"/>
    <lineage>
        <taxon>Bacteria</taxon>
        <taxon>Pseudomonadati</taxon>
        <taxon>Pseudomonadota</taxon>
        <taxon>Gammaproteobacteria</taxon>
        <taxon>Chromatiales</taxon>
        <taxon>Sedimenticolaceae</taxon>
        <taxon>Candidatus Thiodiazotropha</taxon>
    </lineage>
</organism>
<dbReference type="EMBL" id="LVJZ01000003">
    <property type="protein sequence ID" value="ODB96170.1"/>
    <property type="molecule type" value="Genomic_DNA"/>
</dbReference>
<protein>
    <submittedName>
        <fullName evidence="3">Uncharacterized protein</fullName>
    </submittedName>
</protein>
<accession>A0A1E2UN49</accession>
<evidence type="ECO:0000256" key="1">
    <source>
        <dbReference type="SAM" id="Phobius"/>
    </source>
</evidence>
<feature type="signal peptide" evidence="2">
    <location>
        <begin position="1"/>
        <end position="20"/>
    </location>
</feature>
<keyword evidence="1" id="KW-0472">Membrane</keyword>
<evidence type="ECO:0000313" key="3">
    <source>
        <dbReference type="EMBL" id="ODB96170.1"/>
    </source>
</evidence>
<dbReference type="AlphaFoldDB" id="A0A1E2UN49"/>